<dbReference type="InterPro" id="IPR017896">
    <property type="entry name" value="4Fe4S_Fe-S-bd"/>
</dbReference>
<dbReference type="NCBIfam" id="TIGR04105">
    <property type="entry name" value="FeFe_hydrog_B1"/>
    <property type="match status" value="1"/>
</dbReference>
<dbReference type="InterPro" id="IPR004108">
    <property type="entry name" value="Fe_hydrogenase_lsu_C"/>
</dbReference>
<dbReference type="Pfam" id="PF02906">
    <property type="entry name" value="Fe_hyd_lg_C"/>
    <property type="match status" value="1"/>
</dbReference>
<evidence type="ECO:0000259" key="4">
    <source>
        <dbReference type="PROSITE" id="PS51379"/>
    </source>
</evidence>
<dbReference type="Pfam" id="PF12838">
    <property type="entry name" value="Fer4_7"/>
    <property type="match status" value="1"/>
</dbReference>
<keyword evidence="3" id="KW-0411">Iron-sulfur</keyword>
<dbReference type="GO" id="GO:0046872">
    <property type="term" value="F:metal ion binding"/>
    <property type="evidence" value="ECO:0007669"/>
    <property type="project" value="UniProtKB-KW"/>
</dbReference>
<dbReference type="InterPro" id="IPR050340">
    <property type="entry name" value="Cytosolic_Fe-S_CAF"/>
</dbReference>
<feature type="domain" description="4Fe-4S ferredoxin-type" evidence="4">
    <location>
        <begin position="191"/>
        <end position="220"/>
    </location>
</feature>
<keyword evidence="1" id="KW-0479">Metal-binding</keyword>
<evidence type="ECO:0000313" key="6">
    <source>
        <dbReference type="EMBL" id="MCG4764450.1"/>
    </source>
</evidence>
<dbReference type="EMBL" id="JAKNFS010000003">
    <property type="protein sequence ID" value="MCG4764450.1"/>
    <property type="molecule type" value="Genomic_DNA"/>
</dbReference>
<dbReference type="InterPro" id="IPR027631">
    <property type="entry name" value="Mono_FeFe_hydrog"/>
</dbReference>
<dbReference type="GO" id="GO:0051536">
    <property type="term" value="F:iron-sulfur cluster binding"/>
    <property type="evidence" value="ECO:0007669"/>
    <property type="project" value="UniProtKB-KW"/>
</dbReference>
<name>A0A174M3X3_9FIRM</name>
<feature type="domain" description="4Fe-4S ferredoxin-type" evidence="4">
    <location>
        <begin position="112"/>
        <end position="143"/>
    </location>
</feature>
<dbReference type="InterPro" id="IPR009016">
    <property type="entry name" value="Fe_hydrogenase"/>
</dbReference>
<evidence type="ECO:0000256" key="1">
    <source>
        <dbReference type="ARBA" id="ARBA00022723"/>
    </source>
</evidence>
<dbReference type="Proteomes" id="UP001199915">
    <property type="component" value="Unassembled WGS sequence"/>
</dbReference>
<dbReference type="PROSITE" id="PS00198">
    <property type="entry name" value="4FE4S_FER_1"/>
    <property type="match status" value="1"/>
</dbReference>
<protein>
    <submittedName>
        <fullName evidence="6">4Fe-4S dicluster domain-containing protein</fullName>
    </submittedName>
    <submittedName>
        <fullName evidence="5">Iron hydrogenase 1</fullName>
        <ecNumber evidence="5">1.12.7.2</ecNumber>
    </submittedName>
</protein>
<reference evidence="5 7" key="1">
    <citation type="submission" date="2015-09" db="EMBL/GenBank/DDBJ databases">
        <authorList>
            <consortium name="Pathogen Informatics"/>
        </authorList>
    </citation>
    <scope>NUCLEOTIDE SEQUENCE [LARGE SCALE GENOMIC DNA]</scope>
    <source>
        <strain evidence="5 7">2789STDY5834885</strain>
    </source>
</reference>
<dbReference type="PANTHER" id="PTHR11615">
    <property type="entry name" value="NITRATE, FORMATE, IRON DEHYDROGENASE"/>
    <property type="match status" value="1"/>
</dbReference>
<proteinExistence type="predicted"/>
<dbReference type="GO" id="GO:0008901">
    <property type="term" value="F:ferredoxin hydrogenase activity"/>
    <property type="evidence" value="ECO:0007669"/>
    <property type="project" value="UniProtKB-EC"/>
</dbReference>
<dbReference type="InterPro" id="IPR017900">
    <property type="entry name" value="4Fe4S_Fe_S_CS"/>
</dbReference>
<evidence type="ECO:0000256" key="2">
    <source>
        <dbReference type="ARBA" id="ARBA00023004"/>
    </source>
</evidence>
<dbReference type="AlphaFoldDB" id="A0A174M3X3"/>
<dbReference type="EC" id="1.12.7.2" evidence="5"/>
<dbReference type="Pfam" id="PF00037">
    <property type="entry name" value="Fer4"/>
    <property type="match status" value="1"/>
</dbReference>
<dbReference type="SUPFAM" id="SSF54862">
    <property type="entry name" value="4Fe-4S ferredoxins"/>
    <property type="match status" value="2"/>
</dbReference>
<evidence type="ECO:0000313" key="7">
    <source>
        <dbReference type="Proteomes" id="UP000095709"/>
    </source>
</evidence>
<sequence>MRGVETRIQEIRHAIFTEVAKMAYDVDSPVEKTIEEIPYRVIPGEVGNFRNDVFLERAIVGERLRLAMGLPCRSAAEHAPISDNIKLADQAETYYTPPLINVIKFACNACHEKRVLITEGCQGCLAHPCVEVCPKKAITLDRTNGRSYIDQDKCVKCGQCAKVCGYQAIIIQERPCARACGMDAIGSDENGKADIDYEKCVSCGQCLVNCPFGAISDKSQIFQVIRAIQSGERVYAALAPAFVGQFGPKVTPGKLRAAMKKLGFADVFEVAIGADLCAAQEAEDFVNEVPEKLPFMATSCCPAWSVMAKKLFPDYASCISMALTPMTLTARLIKKHNPNAKVVFVGPCAAKKLEAMRRSVRSEVDFVLTFEEMSGIFDARQVDVSALEEDPDGVSDASVDGRNFAVSGGVAKSVENVIREKYPDREIKMANAEGLKECRKLLTMAKAGKYNGYLLEGMACPGGCVAGAGTMQSIKKSQAAVNKYAAQAKHKISSQTEYVKELDKLVD</sequence>
<dbReference type="Proteomes" id="UP000095709">
    <property type="component" value="Unassembled WGS sequence"/>
</dbReference>
<dbReference type="Gene3D" id="3.30.70.20">
    <property type="match status" value="2"/>
</dbReference>
<accession>A0A174M3X3</accession>
<feature type="domain" description="4Fe-4S ferredoxin-type" evidence="4">
    <location>
        <begin position="145"/>
        <end position="174"/>
    </location>
</feature>
<evidence type="ECO:0000256" key="3">
    <source>
        <dbReference type="ARBA" id="ARBA00023014"/>
    </source>
</evidence>
<dbReference type="Gene3D" id="3.40.950.10">
    <property type="entry name" value="Fe-only Hydrogenase (Larger Subunit), Chain L, domain 3"/>
    <property type="match status" value="1"/>
</dbReference>
<dbReference type="PROSITE" id="PS51379">
    <property type="entry name" value="4FE4S_FER_2"/>
    <property type="match status" value="3"/>
</dbReference>
<dbReference type="RefSeq" id="WP_055266593.1">
    <property type="nucleotide sequence ID" value="NZ_CAXSRP010000001.1"/>
</dbReference>
<keyword evidence="5" id="KW-0560">Oxidoreductase</keyword>
<dbReference type="CDD" id="cd10549">
    <property type="entry name" value="MtMvhB_like"/>
    <property type="match status" value="1"/>
</dbReference>
<dbReference type="EMBL" id="CZAL01000008">
    <property type="protein sequence ID" value="CUP31154.1"/>
    <property type="molecule type" value="Genomic_DNA"/>
</dbReference>
<gene>
    <name evidence="5" type="ORF">ERS852498_01709</name>
    <name evidence="6" type="ORF">L0N21_02780</name>
</gene>
<evidence type="ECO:0000313" key="5">
    <source>
        <dbReference type="EMBL" id="CUP31154.1"/>
    </source>
</evidence>
<reference evidence="6" key="2">
    <citation type="submission" date="2022-01" db="EMBL/GenBank/DDBJ databases">
        <title>Collection of gut derived symbiotic bacterial strains cultured from healthy donors.</title>
        <authorList>
            <person name="Lin H."/>
            <person name="Kohout C."/>
            <person name="Waligurski E."/>
            <person name="Pamer E.G."/>
        </authorList>
    </citation>
    <scope>NUCLEOTIDE SEQUENCE</scope>
    <source>
        <strain evidence="6">DFI.5.49</strain>
    </source>
</reference>
<organism evidence="5 7">
    <name type="scientific">Fusicatenibacter saccharivorans</name>
    <dbReference type="NCBI Taxonomy" id="1150298"/>
    <lineage>
        <taxon>Bacteria</taxon>
        <taxon>Bacillati</taxon>
        <taxon>Bacillota</taxon>
        <taxon>Clostridia</taxon>
        <taxon>Lachnospirales</taxon>
        <taxon>Lachnospiraceae</taxon>
        <taxon>Fusicatenibacter</taxon>
    </lineage>
</organism>
<dbReference type="SUPFAM" id="SSF53920">
    <property type="entry name" value="Fe-only hydrogenase"/>
    <property type="match status" value="1"/>
</dbReference>
<keyword evidence="2" id="KW-0408">Iron</keyword>